<dbReference type="AlphaFoldDB" id="A0A9J5ZDM0"/>
<name>A0A9J5ZDM0_SOLCO</name>
<keyword evidence="2" id="KW-0812">Transmembrane</keyword>
<evidence type="ECO:0000313" key="3">
    <source>
        <dbReference type="EMBL" id="KAG5610031.1"/>
    </source>
</evidence>
<dbReference type="PANTHER" id="PTHR33022">
    <property type="entry name" value="DUF1985 DOMAIN-CONTAINING PROTEIN"/>
    <property type="match status" value="1"/>
</dbReference>
<proteinExistence type="predicted"/>
<evidence type="ECO:0000256" key="1">
    <source>
        <dbReference type="SAM" id="MobiDB-lite"/>
    </source>
</evidence>
<protein>
    <recommendedName>
        <fullName evidence="5">Ulp1 protease family, C-terminal catalytic domain containing protein</fullName>
    </recommendedName>
</protein>
<gene>
    <name evidence="3" type="ORF">H5410_021312</name>
</gene>
<feature type="transmembrane region" description="Helical" evidence="2">
    <location>
        <begin position="28"/>
        <end position="47"/>
    </location>
</feature>
<keyword evidence="4" id="KW-1185">Reference proteome</keyword>
<keyword evidence="2" id="KW-0472">Membrane</keyword>
<dbReference type="Proteomes" id="UP000824120">
    <property type="component" value="Chromosome 4"/>
</dbReference>
<comment type="caution">
    <text evidence="3">The sequence shown here is derived from an EMBL/GenBank/DDBJ whole genome shotgun (WGS) entry which is preliminary data.</text>
</comment>
<dbReference type="PANTHER" id="PTHR33022:SF13">
    <property type="entry name" value="UBIQUITIN-LIKE PROTEASE FAMILY PROFILE DOMAIN-CONTAINING PROTEIN"/>
    <property type="match status" value="1"/>
</dbReference>
<feature type="region of interest" description="Disordered" evidence="1">
    <location>
        <begin position="187"/>
        <end position="213"/>
    </location>
</feature>
<keyword evidence="2" id="KW-1133">Transmembrane helix</keyword>
<dbReference type="EMBL" id="JACXVP010000004">
    <property type="protein sequence ID" value="KAG5610031.1"/>
    <property type="molecule type" value="Genomic_DNA"/>
</dbReference>
<accession>A0A9J5ZDM0</accession>
<feature type="compositionally biased region" description="Basic residues" evidence="1">
    <location>
        <begin position="198"/>
        <end position="213"/>
    </location>
</feature>
<reference evidence="3 4" key="1">
    <citation type="submission" date="2020-09" db="EMBL/GenBank/DDBJ databases">
        <title>De no assembly of potato wild relative species, Solanum commersonii.</title>
        <authorList>
            <person name="Cho K."/>
        </authorList>
    </citation>
    <scope>NUCLEOTIDE SEQUENCE [LARGE SCALE GENOMIC DNA]</scope>
    <source>
        <strain evidence="3">LZ3.2</strain>
        <tissue evidence="3">Leaf</tissue>
    </source>
</reference>
<evidence type="ECO:0000313" key="4">
    <source>
        <dbReference type="Proteomes" id="UP000824120"/>
    </source>
</evidence>
<sequence>MHLCNMWMSFYTICRRSRNNRVILNIDIPLLIIFSKHTLIMPVLFLNMRIKSLALLKGLVYLVDCLGPHLGLRENCAPRFKSCLHCCQSILNFFYQKDQTNWSVLKSYQEKNKSHPFEVRHVIDFAQQANCGLFVASYAEFLSDGLQAQSGYVFNEDPQRPRPKKAKFDENVVKKKKAQGLAVKTNNVRKEDEENGKKGKQTSKQARTKQKRNSARGGGKIFYFSFWYSSLVASLQFWF</sequence>
<feature type="compositionally biased region" description="Basic and acidic residues" evidence="1">
    <location>
        <begin position="188"/>
        <end position="197"/>
    </location>
</feature>
<dbReference type="OrthoDB" id="1291327at2759"/>
<evidence type="ECO:0000256" key="2">
    <source>
        <dbReference type="SAM" id="Phobius"/>
    </source>
</evidence>
<evidence type="ECO:0008006" key="5">
    <source>
        <dbReference type="Google" id="ProtNLM"/>
    </source>
</evidence>
<organism evidence="3 4">
    <name type="scientific">Solanum commersonii</name>
    <name type="common">Commerson's wild potato</name>
    <name type="synonym">Commerson's nightshade</name>
    <dbReference type="NCBI Taxonomy" id="4109"/>
    <lineage>
        <taxon>Eukaryota</taxon>
        <taxon>Viridiplantae</taxon>
        <taxon>Streptophyta</taxon>
        <taxon>Embryophyta</taxon>
        <taxon>Tracheophyta</taxon>
        <taxon>Spermatophyta</taxon>
        <taxon>Magnoliopsida</taxon>
        <taxon>eudicotyledons</taxon>
        <taxon>Gunneridae</taxon>
        <taxon>Pentapetalae</taxon>
        <taxon>asterids</taxon>
        <taxon>lamiids</taxon>
        <taxon>Solanales</taxon>
        <taxon>Solanaceae</taxon>
        <taxon>Solanoideae</taxon>
        <taxon>Solaneae</taxon>
        <taxon>Solanum</taxon>
    </lineage>
</organism>